<gene>
    <name evidence="1" type="ORF">CR513_08129</name>
</gene>
<dbReference type="OrthoDB" id="1746033at2759"/>
<accession>A0A371HY49</accession>
<evidence type="ECO:0000313" key="1">
    <source>
        <dbReference type="EMBL" id="RDY07720.1"/>
    </source>
</evidence>
<dbReference type="Proteomes" id="UP000257109">
    <property type="component" value="Unassembled WGS sequence"/>
</dbReference>
<comment type="caution">
    <text evidence="1">The sequence shown here is derived from an EMBL/GenBank/DDBJ whole genome shotgun (WGS) entry which is preliminary data.</text>
</comment>
<evidence type="ECO:0000313" key="2">
    <source>
        <dbReference type="Proteomes" id="UP000257109"/>
    </source>
</evidence>
<dbReference type="EMBL" id="QJKJ01001414">
    <property type="protein sequence ID" value="RDY07720.1"/>
    <property type="molecule type" value="Genomic_DNA"/>
</dbReference>
<organism evidence="1 2">
    <name type="scientific">Mucuna pruriens</name>
    <name type="common">Velvet bean</name>
    <name type="synonym">Dolichos pruriens</name>
    <dbReference type="NCBI Taxonomy" id="157652"/>
    <lineage>
        <taxon>Eukaryota</taxon>
        <taxon>Viridiplantae</taxon>
        <taxon>Streptophyta</taxon>
        <taxon>Embryophyta</taxon>
        <taxon>Tracheophyta</taxon>
        <taxon>Spermatophyta</taxon>
        <taxon>Magnoliopsida</taxon>
        <taxon>eudicotyledons</taxon>
        <taxon>Gunneridae</taxon>
        <taxon>Pentapetalae</taxon>
        <taxon>rosids</taxon>
        <taxon>fabids</taxon>
        <taxon>Fabales</taxon>
        <taxon>Fabaceae</taxon>
        <taxon>Papilionoideae</taxon>
        <taxon>50 kb inversion clade</taxon>
        <taxon>NPAAA clade</taxon>
        <taxon>indigoferoid/millettioid clade</taxon>
        <taxon>Phaseoleae</taxon>
        <taxon>Mucuna</taxon>
    </lineage>
</organism>
<name>A0A371HY49_MUCPR</name>
<protein>
    <submittedName>
        <fullName evidence="1">Uncharacterized protein</fullName>
    </submittedName>
</protein>
<dbReference type="AlphaFoldDB" id="A0A371HY49"/>
<sequence length="150" mass="17677">MSDSSKSSLSLPTSVIIVEDKIVILGPNELLNLVGSSRLDYRNCLRWVQYIHTYLKRRKKLSHIEGGDPPRNDSKFETWDDNNSLILTSLWNCMTIEISWNYIFYFFARRIFKFLHDLNSEYDLIWVQILSKEKLSSLSKVFSTMWGEET</sequence>
<reference evidence="1" key="1">
    <citation type="submission" date="2018-05" db="EMBL/GenBank/DDBJ databases">
        <title>Draft genome of Mucuna pruriens seed.</title>
        <authorList>
            <person name="Nnadi N.E."/>
            <person name="Vos R."/>
            <person name="Hasami M.H."/>
            <person name="Devisetty U.K."/>
            <person name="Aguiy J.C."/>
        </authorList>
    </citation>
    <scope>NUCLEOTIDE SEQUENCE [LARGE SCALE GENOMIC DNA]</scope>
    <source>
        <strain evidence="1">JCA_2017</strain>
    </source>
</reference>
<keyword evidence="2" id="KW-1185">Reference proteome</keyword>
<feature type="non-terminal residue" evidence="1">
    <location>
        <position position="150"/>
    </location>
</feature>
<proteinExistence type="predicted"/>